<sequence length="308" mass="34904">MATMRRIVLGLVVVLGFVMVLSQAYSISSRGDVNEMTTGDQTTNNEMEMLDMMTAEEETEVDEMFPDPMKDDLKLELILKALLILKTYEGHSVSLTSWFPSYDIMPEELKLKLILKAIILLKNRPIDSLFAGHVVVELKLTLILKAILILEENQGDNFSLSIDIEDLKLALILKAIDVLEIYNGDYKDTVFFTESKEDLKLALILKAITLLKQGNWPIDVDDLWPMGEEDEDQGSEDSQSEAPTLETTTEGAETTEEASTSRPLTTVADRGVDESTKKPWLKKGISKVFKWFKWIPKVIHKKKHLIFH</sequence>
<proteinExistence type="predicted"/>
<accession>A0A8B7Z6K5</accession>
<gene>
    <name evidence="4" type="primary">LOC110984930</name>
</gene>
<keyword evidence="3" id="KW-1185">Reference proteome</keyword>
<name>A0A8B7Z6K5_ACAPL</name>
<feature type="chain" id="PRO_5034665671" evidence="2">
    <location>
        <begin position="25"/>
        <end position="308"/>
    </location>
</feature>
<dbReference type="GeneID" id="110984930"/>
<evidence type="ECO:0000313" key="3">
    <source>
        <dbReference type="Proteomes" id="UP000694845"/>
    </source>
</evidence>
<dbReference type="OMA" id="EVDEMFP"/>
<reference evidence="4" key="1">
    <citation type="submission" date="2025-08" db="UniProtKB">
        <authorList>
            <consortium name="RefSeq"/>
        </authorList>
    </citation>
    <scope>IDENTIFICATION</scope>
</reference>
<dbReference type="Proteomes" id="UP000694845">
    <property type="component" value="Unplaced"/>
</dbReference>
<evidence type="ECO:0000256" key="1">
    <source>
        <dbReference type="SAM" id="MobiDB-lite"/>
    </source>
</evidence>
<keyword evidence="2" id="KW-0732">Signal</keyword>
<dbReference type="AlphaFoldDB" id="A0A8B7Z6K5"/>
<feature type="signal peptide" evidence="2">
    <location>
        <begin position="1"/>
        <end position="24"/>
    </location>
</feature>
<feature type="compositionally biased region" description="Acidic residues" evidence="1">
    <location>
        <begin position="223"/>
        <end position="239"/>
    </location>
</feature>
<dbReference type="RefSeq" id="XP_022101269.1">
    <property type="nucleotide sequence ID" value="XM_022245577.1"/>
</dbReference>
<dbReference type="OrthoDB" id="10459709at2759"/>
<protein>
    <submittedName>
        <fullName evidence="4">Uncharacterized protein LOC110984930</fullName>
    </submittedName>
</protein>
<feature type="region of interest" description="Disordered" evidence="1">
    <location>
        <begin position="223"/>
        <end position="271"/>
    </location>
</feature>
<organism evidence="3 4">
    <name type="scientific">Acanthaster planci</name>
    <name type="common">Crown-of-thorns starfish</name>
    <dbReference type="NCBI Taxonomy" id="133434"/>
    <lineage>
        <taxon>Eukaryota</taxon>
        <taxon>Metazoa</taxon>
        <taxon>Echinodermata</taxon>
        <taxon>Eleutherozoa</taxon>
        <taxon>Asterozoa</taxon>
        <taxon>Asteroidea</taxon>
        <taxon>Valvatacea</taxon>
        <taxon>Valvatida</taxon>
        <taxon>Acanthasteridae</taxon>
        <taxon>Acanthaster</taxon>
    </lineage>
</organism>
<evidence type="ECO:0000256" key="2">
    <source>
        <dbReference type="SAM" id="SignalP"/>
    </source>
</evidence>
<evidence type="ECO:0000313" key="4">
    <source>
        <dbReference type="RefSeq" id="XP_022101269.1"/>
    </source>
</evidence>
<dbReference type="KEGG" id="aplc:110984930"/>
<feature type="compositionally biased region" description="Low complexity" evidence="1">
    <location>
        <begin position="240"/>
        <end position="260"/>
    </location>
</feature>